<sequence>MPYGVCGGAPDTPNHRGPARPAAATRVRAGAPTATGEVARGTDNGRIRSADHESGEAMNNSRQAPDAAGSLRSTIYCLECVMPADIVGGPRWRAAVAASATATAGDDWVMTLAYGDRILGWAKRLLKDPAVLALVPQEHRDVWLAAVPGHLEEAYRAADVIGGGGREESTRGLLAATMEKLAQVYFAIANVHGGGACATDVVGCLTRVLPEPELAGFWERAQPVEFLEFLILPWGAVSDFEIVPGPGWDS</sequence>
<dbReference type="AlphaFoldDB" id="A0A810NEX8"/>
<protein>
    <submittedName>
        <fullName evidence="2">Uncharacterized protein</fullName>
    </submittedName>
</protein>
<feature type="compositionally biased region" description="Low complexity" evidence="1">
    <location>
        <begin position="19"/>
        <end position="36"/>
    </location>
</feature>
<evidence type="ECO:0000313" key="2">
    <source>
        <dbReference type="EMBL" id="BCJ69825.1"/>
    </source>
</evidence>
<dbReference type="Proteomes" id="UP000680866">
    <property type="component" value="Chromosome"/>
</dbReference>
<evidence type="ECO:0000256" key="1">
    <source>
        <dbReference type="SAM" id="MobiDB-lite"/>
    </source>
</evidence>
<dbReference type="EMBL" id="AP023359">
    <property type="protein sequence ID" value="BCJ69825.1"/>
    <property type="molecule type" value="Genomic_DNA"/>
</dbReference>
<feature type="region of interest" description="Disordered" evidence="1">
    <location>
        <begin position="1"/>
        <end position="66"/>
    </location>
</feature>
<gene>
    <name evidence="2" type="ORF">Prubr_68460</name>
</gene>
<keyword evidence="3" id="KW-1185">Reference proteome</keyword>
<dbReference type="KEGG" id="pry:Prubr_68460"/>
<organism evidence="2 3">
    <name type="scientific">Polymorphospora rubra</name>
    <dbReference type="NCBI Taxonomy" id="338584"/>
    <lineage>
        <taxon>Bacteria</taxon>
        <taxon>Bacillati</taxon>
        <taxon>Actinomycetota</taxon>
        <taxon>Actinomycetes</taxon>
        <taxon>Micromonosporales</taxon>
        <taxon>Micromonosporaceae</taxon>
        <taxon>Polymorphospora</taxon>
    </lineage>
</organism>
<proteinExistence type="predicted"/>
<evidence type="ECO:0000313" key="3">
    <source>
        <dbReference type="Proteomes" id="UP000680866"/>
    </source>
</evidence>
<accession>A0A810NEX8</accession>
<feature type="compositionally biased region" description="Basic and acidic residues" evidence="1">
    <location>
        <begin position="43"/>
        <end position="55"/>
    </location>
</feature>
<name>A0A810NEX8_9ACTN</name>
<reference evidence="2" key="1">
    <citation type="submission" date="2020-08" db="EMBL/GenBank/DDBJ databases">
        <title>Whole genome shotgun sequence of Polymorphospora rubra NBRC 101157.</title>
        <authorList>
            <person name="Komaki H."/>
            <person name="Tamura T."/>
        </authorList>
    </citation>
    <scope>NUCLEOTIDE SEQUENCE</scope>
    <source>
        <strain evidence="2">NBRC 101157</strain>
    </source>
</reference>